<dbReference type="SUPFAM" id="SSF53041">
    <property type="entry name" value="Resolvase-like"/>
    <property type="match status" value="1"/>
</dbReference>
<dbReference type="PANTHER" id="PTHR30461:SF23">
    <property type="entry name" value="DNA RECOMBINASE-RELATED"/>
    <property type="match status" value="1"/>
</dbReference>
<comment type="caution">
    <text evidence="2">The sequence shown here is derived from an EMBL/GenBank/DDBJ whole genome shotgun (WGS) entry which is preliminary data.</text>
</comment>
<dbReference type="Proteomes" id="UP001519294">
    <property type="component" value="Unassembled WGS sequence"/>
</dbReference>
<dbReference type="InterPro" id="IPR006119">
    <property type="entry name" value="Resolv_N"/>
</dbReference>
<accession>A0ABS4SCC4</accession>
<keyword evidence="3" id="KW-1185">Reference proteome</keyword>
<dbReference type="RefSeq" id="WP_226371743.1">
    <property type="nucleotide sequence ID" value="NZ_JAGIKX010000059.1"/>
</dbReference>
<sequence>MQGMDRLSRNPANWETVREALTNYEVLFIDKSEAVKDFAGNDNDSFTSDVEAFASSLEYKMIKKRLRDGKLAGAMKGHWVNGKAPFGYEYSHKHKRLVPDTEGSPSPVENMDRLHLIRQIR</sequence>
<dbReference type="EMBL" id="JAGIKX010000059">
    <property type="protein sequence ID" value="MBP2259153.1"/>
    <property type="molecule type" value="Genomic_DNA"/>
</dbReference>
<gene>
    <name evidence="2" type="ORF">J2Z81_003147</name>
</gene>
<dbReference type="PANTHER" id="PTHR30461">
    <property type="entry name" value="DNA-INVERTASE FROM LAMBDOID PROPHAGE"/>
    <property type="match status" value="1"/>
</dbReference>
<evidence type="ECO:0000313" key="2">
    <source>
        <dbReference type="EMBL" id="MBP2259153.1"/>
    </source>
</evidence>
<dbReference type="InterPro" id="IPR036162">
    <property type="entry name" value="Resolvase-like_N_sf"/>
</dbReference>
<protein>
    <submittedName>
        <fullName evidence="2">DNA invertase Pin-like site-specific DNA recombinase</fullName>
    </submittedName>
</protein>
<dbReference type="PROSITE" id="PS51736">
    <property type="entry name" value="RECOMBINASES_3"/>
    <property type="match status" value="1"/>
</dbReference>
<dbReference type="InterPro" id="IPR050639">
    <property type="entry name" value="SSR_resolvase"/>
</dbReference>
<proteinExistence type="predicted"/>
<dbReference type="Gene3D" id="3.40.50.1390">
    <property type="entry name" value="Resolvase, N-terminal catalytic domain"/>
    <property type="match status" value="1"/>
</dbReference>
<reference evidence="2 3" key="1">
    <citation type="submission" date="2021-03" db="EMBL/GenBank/DDBJ databases">
        <title>Genomic Encyclopedia of Type Strains, Phase IV (KMG-IV): sequencing the most valuable type-strain genomes for metagenomic binning, comparative biology and taxonomic classification.</title>
        <authorList>
            <person name="Goeker M."/>
        </authorList>
    </citation>
    <scope>NUCLEOTIDE SEQUENCE [LARGE SCALE GENOMIC DNA]</scope>
    <source>
        <strain evidence="2 3">DSM 25790</strain>
    </source>
</reference>
<feature type="domain" description="Resolvase/invertase-type recombinase catalytic" evidence="1">
    <location>
        <begin position="1"/>
        <end position="77"/>
    </location>
</feature>
<name>A0ABS4SCC4_9BACI</name>
<evidence type="ECO:0000259" key="1">
    <source>
        <dbReference type="PROSITE" id="PS51736"/>
    </source>
</evidence>
<evidence type="ECO:0000313" key="3">
    <source>
        <dbReference type="Proteomes" id="UP001519294"/>
    </source>
</evidence>
<organism evidence="2 3">
    <name type="scientific">Virgibacillus alimentarius</name>
    <dbReference type="NCBI Taxonomy" id="698769"/>
    <lineage>
        <taxon>Bacteria</taxon>
        <taxon>Bacillati</taxon>
        <taxon>Bacillota</taxon>
        <taxon>Bacilli</taxon>
        <taxon>Bacillales</taxon>
        <taxon>Bacillaceae</taxon>
        <taxon>Virgibacillus</taxon>
    </lineage>
</organism>